<dbReference type="FunFam" id="2.40.10.10:FF:000077">
    <property type="entry name" value="Predicted protein"/>
    <property type="match status" value="1"/>
</dbReference>
<dbReference type="Proteomes" id="UP000322000">
    <property type="component" value="Chromosome 2"/>
</dbReference>
<dbReference type="CDD" id="cd00190">
    <property type="entry name" value="Tryp_SPc"/>
    <property type="match status" value="1"/>
</dbReference>
<reference evidence="12" key="1">
    <citation type="submission" date="2025-08" db="UniProtKB">
        <authorList>
            <consortium name="RefSeq"/>
        </authorList>
    </citation>
    <scope>IDENTIFICATION</scope>
</reference>
<dbReference type="InterPro" id="IPR043504">
    <property type="entry name" value="Peptidase_S1_PA_chymotrypsin"/>
</dbReference>
<dbReference type="InterPro" id="IPR018114">
    <property type="entry name" value="TRYPSIN_HIS"/>
</dbReference>
<evidence type="ECO:0000256" key="4">
    <source>
        <dbReference type="ARBA" id="ARBA00022801"/>
    </source>
</evidence>
<keyword evidence="2 8" id="KW-0645">Protease</keyword>
<evidence type="ECO:0000256" key="5">
    <source>
        <dbReference type="ARBA" id="ARBA00022825"/>
    </source>
</evidence>
<organism evidence="11 12">
    <name type="scientific">Trichoplusia ni</name>
    <name type="common">Cabbage looper</name>
    <dbReference type="NCBI Taxonomy" id="7111"/>
    <lineage>
        <taxon>Eukaryota</taxon>
        <taxon>Metazoa</taxon>
        <taxon>Ecdysozoa</taxon>
        <taxon>Arthropoda</taxon>
        <taxon>Hexapoda</taxon>
        <taxon>Insecta</taxon>
        <taxon>Pterygota</taxon>
        <taxon>Neoptera</taxon>
        <taxon>Endopterygota</taxon>
        <taxon>Lepidoptera</taxon>
        <taxon>Glossata</taxon>
        <taxon>Ditrysia</taxon>
        <taxon>Noctuoidea</taxon>
        <taxon>Noctuidae</taxon>
        <taxon>Plusiinae</taxon>
        <taxon>Trichoplusia</taxon>
    </lineage>
</organism>
<evidence type="ECO:0000313" key="12">
    <source>
        <dbReference type="RefSeq" id="XP_026745191.1"/>
    </source>
</evidence>
<dbReference type="SMART" id="SM00020">
    <property type="entry name" value="Tryp_SPc"/>
    <property type="match status" value="1"/>
</dbReference>
<dbReference type="GeneID" id="113506547"/>
<dbReference type="InterPro" id="IPR009003">
    <property type="entry name" value="Peptidase_S1_PA"/>
</dbReference>
<dbReference type="AlphaFoldDB" id="A0A7E5WYC0"/>
<dbReference type="GO" id="GO:0004252">
    <property type="term" value="F:serine-type endopeptidase activity"/>
    <property type="evidence" value="ECO:0007669"/>
    <property type="project" value="InterPro"/>
</dbReference>
<dbReference type="Pfam" id="PF00089">
    <property type="entry name" value="Trypsin"/>
    <property type="match status" value="1"/>
</dbReference>
<dbReference type="PANTHER" id="PTHR24276:SF91">
    <property type="entry name" value="AT26814P-RELATED"/>
    <property type="match status" value="1"/>
</dbReference>
<dbReference type="KEGG" id="tnl:113506547"/>
<accession>A0A7E5WYC0</accession>
<evidence type="ECO:0000256" key="2">
    <source>
        <dbReference type="ARBA" id="ARBA00022670"/>
    </source>
</evidence>
<evidence type="ECO:0000313" key="11">
    <source>
        <dbReference type="Proteomes" id="UP000322000"/>
    </source>
</evidence>
<dbReference type="InParanoid" id="A0A7E5WYC0"/>
<name>A0A7E5WYC0_TRINI</name>
<evidence type="ECO:0000256" key="6">
    <source>
        <dbReference type="ARBA" id="ARBA00023145"/>
    </source>
</evidence>
<dbReference type="Gene3D" id="2.40.10.10">
    <property type="entry name" value="Trypsin-like serine proteases"/>
    <property type="match status" value="1"/>
</dbReference>
<dbReference type="PRINTS" id="PR00722">
    <property type="entry name" value="CHYMOTRYPSIN"/>
</dbReference>
<keyword evidence="7" id="KW-1015">Disulfide bond</keyword>
<dbReference type="InterPro" id="IPR001254">
    <property type="entry name" value="Trypsin_dom"/>
</dbReference>
<evidence type="ECO:0000256" key="3">
    <source>
        <dbReference type="ARBA" id="ARBA00022729"/>
    </source>
</evidence>
<dbReference type="PROSITE" id="PS00135">
    <property type="entry name" value="TRYPSIN_SER"/>
    <property type="match status" value="1"/>
</dbReference>
<dbReference type="PROSITE" id="PS00134">
    <property type="entry name" value="TRYPSIN_HIS"/>
    <property type="match status" value="1"/>
</dbReference>
<evidence type="ECO:0000256" key="1">
    <source>
        <dbReference type="ARBA" id="ARBA00007664"/>
    </source>
</evidence>
<gene>
    <name evidence="12" type="primary">LOC113506547</name>
</gene>
<evidence type="ECO:0000256" key="7">
    <source>
        <dbReference type="ARBA" id="ARBA00023157"/>
    </source>
</evidence>
<keyword evidence="4 8" id="KW-0378">Hydrolase</keyword>
<comment type="similarity">
    <text evidence="1">Belongs to the peptidase S1 family.</text>
</comment>
<dbReference type="GO" id="GO:0006508">
    <property type="term" value="P:proteolysis"/>
    <property type="evidence" value="ECO:0007669"/>
    <property type="project" value="UniProtKB-KW"/>
</dbReference>
<keyword evidence="11" id="KW-1185">Reference proteome</keyword>
<evidence type="ECO:0000256" key="8">
    <source>
        <dbReference type="RuleBase" id="RU363034"/>
    </source>
</evidence>
<proteinExistence type="inferred from homology"/>
<dbReference type="SUPFAM" id="SSF50494">
    <property type="entry name" value="Trypsin-like serine proteases"/>
    <property type="match status" value="1"/>
</dbReference>
<feature type="signal peptide" evidence="9">
    <location>
        <begin position="1"/>
        <end position="21"/>
    </location>
</feature>
<feature type="domain" description="Peptidase S1" evidence="10">
    <location>
        <begin position="94"/>
        <end position="323"/>
    </location>
</feature>
<feature type="chain" id="PRO_5028927781" evidence="9">
    <location>
        <begin position="22"/>
        <end position="332"/>
    </location>
</feature>
<dbReference type="InterPro" id="IPR033116">
    <property type="entry name" value="TRYPSIN_SER"/>
</dbReference>
<keyword evidence="6" id="KW-0865">Zymogen</keyword>
<keyword evidence="5 8" id="KW-0720">Serine protease</keyword>
<dbReference type="PANTHER" id="PTHR24276">
    <property type="entry name" value="POLYSERASE-RELATED"/>
    <property type="match status" value="1"/>
</dbReference>
<dbReference type="PROSITE" id="PS50240">
    <property type="entry name" value="TRYPSIN_DOM"/>
    <property type="match status" value="1"/>
</dbReference>
<dbReference type="RefSeq" id="XP_026745191.1">
    <property type="nucleotide sequence ID" value="XM_026889390.1"/>
</dbReference>
<evidence type="ECO:0000256" key="9">
    <source>
        <dbReference type="SAM" id="SignalP"/>
    </source>
</evidence>
<dbReference type="InterPro" id="IPR001314">
    <property type="entry name" value="Peptidase_S1A"/>
</dbReference>
<keyword evidence="3 9" id="KW-0732">Signal</keyword>
<dbReference type="InterPro" id="IPR050430">
    <property type="entry name" value="Peptidase_S1"/>
</dbReference>
<protein>
    <submittedName>
        <fullName evidence="12">Trypsin beta-like</fullName>
    </submittedName>
</protein>
<sequence>MSTMFYKVLIFCIINVFDTLGEEKDPIGSSKELDYTVLAGEAEMHKSDILHFLNQSHIREQYKTLYNRLLSKLMGDTQGTPTRRAMSISSTRRIVSGRNTSIAAVPWQVSLREKTYPICGGSVVTDVWLLTAAHCLLRARASELSVRLGSSWKTHGGEMYDVKECYVHPRYVSKTKTNDVGLVRLYSPLRFSSRVLPIRLVAREARLPANEPAIVSGWGKLKEGGPSATYLQSSTIKTIAMKLCRRSGLDRKAIDPSSMFCAGSFSQSSPDACQGDSGGPIVYEGVLIGVVSWGLGCARGNFPGVYTRLSYPLIYDWVHSHITKKIENNTVL</sequence>
<evidence type="ECO:0000259" key="10">
    <source>
        <dbReference type="PROSITE" id="PS50240"/>
    </source>
</evidence>
<dbReference type="OrthoDB" id="546450at2759"/>